<dbReference type="Proteomes" id="UP001060085">
    <property type="component" value="Linkage Group LG07"/>
</dbReference>
<organism evidence="1 2">
    <name type="scientific">Catharanthus roseus</name>
    <name type="common">Madagascar periwinkle</name>
    <name type="synonym">Vinca rosea</name>
    <dbReference type="NCBI Taxonomy" id="4058"/>
    <lineage>
        <taxon>Eukaryota</taxon>
        <taxon>Viridiplantae</taxon>
        <taxon>Streptophyta</taxon>
        <taxon>Embryophyta</taxon>
        <taxon>Tracheophyta</taxon>
        <taxon>Spermatophyta</taxon>
        <taxon>Magnoliopsida</taxon>
        <taxon>eudicotyledons</taxon>
        <taxon>Gunneridae</taxon>
        <taxon>Pentapetalae</taxon>
        <taxon>asterids</taxon>
        <taxon>lamiids</taxon>
        <taxon>Gentianales</taxon>
        <taxon>Apocynaceae</taxon>
        <taxon>Rauvolfioideae</taxon>
        <taxon>Vinceae</taxon>
        <taxon>Catharanthinae</taxon>
        <taxon>Catharanthus</taxon>
    </lineage>
</organism>
<gene>
    <name evidence="1" type="ORF">M9H77_32878</name>
</gene>
<sequence length="759" mass="86456">MVKVGCTLDGNLDNSKFNEPMPWIGIYIAAASAACAIAMAIDAFHGLRFRKFWFPCKFFTVNATTLTLLAVATKLSVDLNTSMPRRQDQLAKLSSTVFVCTVMANFMPALGTVNNKEMVMNLMALGIFVITVIVNICIQLATGVIYVFQREYAFTMFFMIVLLALMISSALTVPATKCYFDLKYKNMHKLAMKECNYKANRCLSKNVSHRLREDLTKYWMMAHTCNPQFVMGRIATCTASGAFCLLSTATLAEAMLRSYLAPWNFKFCAGESDYKWSTTLILIIQAIAVGVGTLAPASRWFIAVNFRCPNKAKEACKFWFPVENYWIRTLHKWKECPLVLRIYGRHCRKFAHSTKNKVLNFCTGMQIGIVLMSKLVRFICVTFVVRFLISSQIFRKLIRLLKCNNTVSSHDSVSDSQDNTKQHLRPYVMHLEGEKALIDMMIESSRDPVSFWIRMGQKKQPKHLLQLLEKLKSSQELKAVRTFDSDMVPPLESEEPPNCWALPVVTLTSIAVAVPNVDRLLVKQLIQGVHEALMYIRIIEDNLDAKLDLVNIRKAAEVVWVGVDLQYKWLDVDLHDMATQGKSSREVLEELADIAKQRFTEFRRRDTISCLRETPSQWPLNVLAANSMYRICQTLLQSSDSRESETGDRMFQRLCTMISEITGACLTNLQHVISTQCHQSTIEEREERVRNAILLLGKTEKILEILEQKPLPSSDPQQCWCIDSWRMSSKQRDFLHINSSSTNEDTSSSSSPDLYLTID</sequence>
<accession>A0ACC0A4J9</accession>
<reference evidence="2" key="1">
    <citation type="journal article" date="2023" name="Nat. Plants">
        <title>Single-cell RNA sequencing provides a high-resolution roadmap for understanding the multicellular compartmentation of specialized metabolism.</title>
        <authorList>
            <person name="Sun S."/>
            <person name="Shen X."/>
            <person name="Li Y."/>
            <person name="Li Y."/>
            <person name="Wang S."/>
            <person name="Li R."/>
            <person name="Zhang H."/>
            <person name="Shen G."/>
            <person name="Guo B."/>
            <person name="Wei J."/>
            <person name="Xu J."/>
            <person name="St-Pierre B."/>
            <person name="Chen S."/>
            <person name="Sun C."/>
        </authorList>
    </citation>
    <scope>NUCLEOTIDE SEQUENCE [LARGE SCALE GENOMIC DNA]</scope>
</reference>
<name>A0ACC0A4J9_CATRO</name>
<evidence type="ECO:0000313" key="2">
    <source>
        <dbReference type="Proteomes" id="UP001060085"/>
    </source>
</evidence>
<dbReference type="EMBL" id="CM044707">
    <property type="protein sequence ID" value="KAI5655691.1"/>
    <property type="molecule type" value="Genomic_DNA"/>
</dbReference>
<evidence type="ECO:0000313" key="1">
    <source>
        <dbReference type="EMBL" id="KAI5655691.1"/>
    </source>
</evidence>
<comment type="caution">
    <text evidence="1">The sequence shown here is derived from an EMBL/GenBank/DDBJ whole genome shotgun (WGS) entry which is preliminary data.</text>
</comment>
<keyword evidence="2" id="KW-1185">Reference proteome</keyword>
<proteinExistence type="predicted"/>
<protein>
    <submittedName>
        <fullName evidence="1">Uncharacterized protein</fullName>
    </submittedName>
</protein>